<dbReference type="PANTHER" id="PTHR40050:SF1">
    <property type="entry name" value="INNER SPORE COAT PROTEIN H"/>
    <property type="match status" value="1"/>
</dbReference>
<keyword evidence="3" id="KW-1185">Reference proteome</keyword>
<evidence type="ECO:0000313" key="2">
    <source>
        <dbReference type="EMBL" id="EPB89240.1"/>
    </source>
</evidence>
<dbReference type="Pfam" id="PF08757">
    <property type="entry name" value="CotH"/>
    <property type="match status" value="1"/>
</dbReference>
<feature type="signal peptide" evidence="1">
    <location>
        <begin position="1"/>
        <end position="18"/>
    </location>
</feature>
<accession>S2KA99</accession>
<evidence type="ECO:0008006" key="4">
    <source>
        <dbReference type="Google" id="ProtNLM"/>
    </source>
</evidence>
<dbReference type="eggNOG" id="ENOG502SYUG">
    <property type="taxonomic scope" value="Eukaryota"/>
</dbReference>
<dbReference type="EMBL" id="KE123938">
    <property type="protein sequence ID" value="EPB89240.1"/>
    <property type="molecule type" value="Genomic_DNA"/>
</dbReference>
<dbReference type="AlphaFoldDB" id="S2KA99"/>
<dbReference type="VEuPathDB" id="FungiDB:HMPREF1544_03980"/>
<reference evidence="3" key="1">
    <citation type="submission" date="2013-05" db="EMBL/GenBank/DDBJ databases">
        <title>The Genome sequence of Mucor circinelloides f. circinelloides 1006PhL.</title>
        <authorList>
            <consortium name="The Broad Institute Genomics Platform"/>
            <person name="Cuomo C."/>
            <person name="Earl A."/>
            <person name="Findley K."/>
            <person name="Lee S.C."/>
            <person name="Walker B."/>
            <person name="Young S."/>
            <person name="Zeng Q."/>
            <person name="Gargeya S."/>
            <person name="Fitzgerald M."/>
            <person name="Haas B."/>
            <person name="Abouelleil A."/>
            <person name="Allen A.W."/>
            <person name="Alvarado L."/>
            <person name="Arachchi H.M."/>
            <person name="Berlin A.M."/>
            <person name="Chapman S.B."/>
            <person name="Gainer-Dewar J."/>
            <person name="Goldberg J."/>
            <person name="Griggs A."/>
            <person name="Gujja S."/>
            <person name="Hansen M."/>
            <person name="Howarth C."/>
            <person name="Imamovic A."/>
            <person name="Ireland A."/>
            <person name="Larimer J."/>
            <person name="McCowan C."/>
            <person name="Murphy C."/>
            <person name="Pearson M."/>
            <person name="Poon T.W."/>
            <person name="Priest M."/>
            <person name="Roberts A."/>
            <person name="Saif S."/>
            <person name="Shea T."/>
            <person name="Sisk P."/>
            <person name="Sykes S."/>
            <person name="Wortman J."/>
            <person name="Nusbaum C."/>
            <person name="Birren B."/>
        </authorList>
    </citation>
    <scope>NUCLEOTIDE SEQUENCE [LARGE SCALE GENOMIC DNA]</scope>
    <source>
        <strain evidence="3">1006PhL</strain>
    </source>
</reference>
<keyword evidence="1" id="KW-0732">Signal</keyword>
<evidence type="ECO:0000256" key="1">
    <source>
        <dbReference type="SAM" id="SignalP"/>
    </source>
</evidence>
<dbReference type="InParanoid" id="S2KA99"/>
<dbReference type="OMA" id="PWLANTF"/>
<sequence>MNLLGLFALSLLTSVTVGAVEMGRIIQYNVVNLLNQSETMGVTVDNATFPLKLRNNDTKILYSGMAPAAKSSYHYVHIFPNNTAIEESFKRAPVMQDTVNEFFNRTWNNYSVAQLPQIYPPLPAIKRVSSQLHKEGQIPSIHISGNQTLFDEMHSNSTADLSVMSNISYVSLNDTLFYEDVEVSLAGRSSRWLPKLSYNLKLDKEDRLYKYRRVKLRALATDPSYIREQLAYDIVKSVGLASAEFSFVRVFMNDQPLGLFGIIETFQDPWLANTFANGSTSYKNGYLYQGVFMTPQSAAQGHISDLSYYSNLSAYGDGQYKIKQEASKGDKVNWEPLQEFTKFISTAPTNQSDAVATWNKHLDTDSFLRSMALEVLLGYSDGYFAMADNYYVYQNLDADNYFYIPSDMDLTFGSTMFNLTDMWSGNYSTFPGLKTRPLMEKMLRVPQFNKQYNELLTNFTSMLINPNKTNDRIDNLVNMLKEDVAWDKAIPRVGDNLFGQIDPTAAADNNNDTETSSILGAVIGDAIPMNLDSATAADLAQRINASIPFIKAVDGPTGYISLAGVKEWIHSISQNVTNFYSS</sequence>
<organism evidence="2 3">
    <name type="scientific">Mucor circinelloides f. circinelloides (strain 1006PhL)</name>
    <name type="common">Mucormycosis agent</name>
    <name type="synonym">Calyptromyces circinelloides</name>
    <dbReference type="NCBI Taxonomy" id="1220926"/>
    <lineage>
        <taxon>Eukaryota</taxon>
        <taxon>Fungi</taxon>
        <taxon>Fungi incertae sedis</taxon>
        <taxon>Mucoromycota</taxon>
        <taxon>Mucoromycotina</taxon>
        <taxon>Mucoromycetes</taxon>
        <taxon>Mucorales</taxon>
        <taxon>Mucorineae</taxon>
        <taxon>Mucoraceae</taxon>
        <taxon>Mucor</taxon>
    </lineage>
</organism>
<gene>
    <name evidence="2" type="ORF">HMPREF1544_03980</name>
</gene>
<proteinExistence type="predicted"/>
<dbReference type="STRING" id="1220926.S2KA99"/>
<protein>
    <recommendedName>
        <fullName evidence="4">Coth-domain-containing protein</fullName>
    </recommendedName>
</protein>
<feature type="chain" id="PRO_5004498051" description="Coth-domain-containing protein" evidence="1">
    <location>
        <begin position="19"/>
        <end position="582"/>
    </location>
</feature>
<dbReference type="InterPro" id="IPR014867">
    <property type="entry name" value="Spore_coat_CotH_CotH2/3/7"/>
</dbReference>
<dbReference type="Proteomes" id="UP000014254">
    <property type="component" value="Unassembled WGS sequence"/>
</dbReference>
<dbReference type="PANTHER" id="PTHR40050">
    <property type="entry name" value="INNER SPORE COAT PROTEIN H"/>
    <property type="match status" value="1"/>
</dbReference>
<evidence type="ECO:0000313" key="3">
    <source>
        <dbReference type="Proteomes" id="UP000014254"/>
    </source>
</evidence>
<dbReference type="OrthoDB" id="10267127at2759"/>
<name>S2KA99_MUCC1</name>